<dbReference type="AlphaFoldDB" id="D3F5B0"/>
<dbReference type="Pfam" id="PF14535">
    <property type="entry name" value="AMP-binding_C_2"/>
    <property type="match status" value="1"/>
</dbReference>
<dbReference type="PANTHER" id="PTHR43845:SF1">
    <property type="entry name" value="BLR5969 PROTEIN"/>
    <property type="match status" value="1"/>
</dbReference>
<protein>
    <submittedName>
        <fullName evidence="2">Phenylacetate--CoA ligase</fullName>
        <ecNumber evidence="2">6.2.1.30</ecNumber>
    </submittedName>
</protein>
<dbReference type="Gene3D" id="3.30.300.30">
    <property type="match status" value="1"/>
</dbReference>
<evidence type="ECO:0000313" key="3">
    <source>
        <dbReference type="Proteomes" id="UP000008229"/>
    </source>
</evidence>
<name>D3F5B0_CONWI</name>
<dbReference type="RefSeq" id="WP_012933628.1">
    <property type="nucleotide sequence ID" value="NC_013739.1"/>
</dbReference>
<sequence>MTQSPYWNPRIETLPREQLEALQLAKLRTLCEWAQARSPWYRRSFAQGGFEPGQLRSLDDLRRIPLLTREQWMTSQDERPPYGELPTIAPETAIRVHTTSGTSGRTPLRALDSRKDWAWIAEMWAYGLWACGVRPSDTAYVAFGYGSFIGFWGLHYAMEKIGVLNVPGGAQTTEARVKQILSFDATVVASTPTYALRLAQEADQLGLDLRGSAVKRVILSGEPAGSIPETKALIEQQWGAKAYDTAGMTEVGTIVMFECEHQPGGAHIIEDHVLEESLDPETLEPAASGERAERVVTSFGRHAIPLIRYRTGDEISRVPGSRCGCGRTADIYAGGILGRVDDMKLVRGTNVYPRAIEGIVRAFPHVEEFQVRITREGLRDEIALLVETAPDHADAWPEVSSALRRELADAHEGLNFRVERAEAGALPRFELKAKRMVDLRDRPMGA</sequence>
<dbReference type="InterPro" id="IPR042099">
    <property type="entry name" value="ANL_N_sf"/>
</dbReference>
<dbReference type="EC" id="6.2.1.30" evidence="2"/>
<dbReference type="GO" id="GO:0047475">
    <property type="term" value="F:phenylacetate-CoA ligase activity"/>
    <property type="evidence" value="ECO:0007669"/>
    <property type="project" value="UniProtKB-EC"/>
</dbReference>
<evidence type="ECO:0000259" key="1">
    <source>
        <dbReference type="Pfam" id="PF14535"/>
    </source>
</evidence>
<feature type="domain" description="AMP-dependent ligase C-terminal" evidence="1">
    <location>
        <begin position="348"/>
        <end position="440"/>
    </location>
</feature>
<keyword evidence="3" id="KW-1185">Reference proteome</keyword>
<dbReference type="EMBL" id="CP001854">
    <property type="protein sequence ID" value="ADB50577.1"/>
    <property type="molecule type" value="Genomic_DNA"/>
</dbReference>
<dbReference type="eggNOG" id="COG1541">
    <property type="taxonomic scope" value="Bacteria"/>
</dbReference>
<dbReference type="Gene3D" id="3.40.50.12780">
    <property type="entry name" value="N-terminal domain of ligase-like"/>
    <property type="match status" value="1"/>
</dbReference>
<dbReference type="KEGG" id="cwo:Cwoe_2152"/>
<dbReference type="InterPro" id="IPR045851">
    <property type="entry name" value="AMP-bd_C_sf"/>
</dbReference>
<dbReference type="Proteomes" id="UP000008229">
    <property type="component" value="Chromosome"/>
</dbReference>
<reference evidence="2 3" key="1">
    <citation type="journal article" date="2010" name="Stand. Genomic Sci.">
        <title>Complete genome sequence of Conexibacter woesei type strain (ID131577).</title>
        <authorList>
            <person name="Pukall R."/>
            <person name="Lapidus A."/>
            <person name="Glavina Del Rio T."/>
            <person name="Copeland A."/>
            <person name="Tice H."/>
            <person name="Cheng J.-F."/>
            <person name="Lucas S."/>
            <person name="Chen F."/>
            <person name="Nolan M."/>
            <person name="Bruce D."/>
            <person name="Goodwin L."/>
            <person name="Pitluck S."/>
            <person name="Mavromatis K."/>
            <person name="Ivanova N."/>
            <person name="Ovchinnikova G."/>
            <person name="Pati A."/>
            <person name="Chen A."/>
            <person name="Palaniappan K."/>
            <person name="Land M."/>
            <person name="Hauser L."/>
            <person name="Chang Y.-J."/>
            <person name="Jeffries C.D."/>
            <person name="Chain P."/>
            <person name="Meincke L."/>
            <person name="Sims D."/>
            <person name="Brettin T."/>
            <person name="Detter J.C."/>
            <person name="Rohde M."/>
            <person name="Goeker M."/>
            <person name="Bristow J."/>
            <person name="Eisen J.A."/>
            <person name="Markowitz V."/>
            <person name="Kyrpides N.C."/>
            <person name="Klenk H.-P."/>
            <person name="Hugenholtz P."/>
        </authorList>
    </citation>
    <scope>NUCLEOTIDE SEQUENCE [LARGE SCALE GENOMIC DNA]</scope>
    <source>
        <strain evidence="3">DSM 14684 / CIP 108061 / JCM 11494 / NBRC 100937 / ID131577</strain>
    </source>
</reference>
<reference evidence="3" key="2">
    <citation type="submission" date="2010-01" db="EMBL/GenBank/DDBJ databases">
        <title>The complete genome of Conexibacter woesei DSM 14684.</title>
        <authorList>
            <consortium name="US DOE Joint Genome Institute (JGI-PGF)"/>
            <person name="Lucas S."/>
            <person name="Copeland A."/>
            <person name="Lapidus A."/>
            <person name="Glavina del Rio T."/>
            <person name="Dalin E."/>
            <person name="Tice H."/>
            <person name="Bruce D."/>
            <person name="Goodwin L."/>
            <person name="Pitluck S."/>
            <person name="Kyrpides N."/>
            <person name="Mavromatis K."/>
            <person name="Ivanova N."/>
            <person name="Mikhailova N."/>
            <person name="Chertkov O."/>
            <person name="Brettin T."/>
            <person name="Detter J.C."/>
            <person name="Han C."/>
            <person name="Larimer F."/>
            <person name="Land M."/>
            <person name="Hauser L."/>
            <person name="Markowitz V."/>
            <person name="Cheng J.-F."/>
            <person name="Hugenholtz P."/>
            <person name="Woyke T."/>
            <person name="Wu D."/>
            <person name="Pukall R."/>
            <person name="Steenblock K."/>
            <person name="Schneider S."/>
            <person name="Klenk H.-P."/>
            <person name="Eisen J.A."/>
        </authorList>
    </citation>
    <scope>NUCLEOTIDE SEQUENCE [LARGE SCALE GENOMIC DNA]</scope>
    <source>
        <strain evidence="3">DSM 14684 / CIP 108061 / JCM 11494 / NBRC 100937 / ID131577</strain>
    </source>
</reference>
<proteinExistence type="predicted"/>
<dbReference type="PANTHER" id="PTHR43845">
    <property type="entry name" value="BLR5969 PROTEIN"/>
    <property type="match status" value="1"/>
</dbReference>
<dbReference type="STRING" id="469383.Cwoe_2152"/>
<keyword evidence="2" id="KW-0436">Ligase</keyword>
<accession>D3F5B0</accession>
<dbReference type="OrthoDB" id="580775at2"/>
<evidence type="ECO:0000313" key="2">
    <source>
        <dbReference type="EMBL" id="ADB50577.1"/>
    </source>
</evidence>
<dbReference type="InterPro" id="IPR028154">
    <property type="entry name" value="AMP-dep_Lig_C"/>
</dbReference>
<organism evidence="2 3">
    <name type="scientific">Conexibacter woesei (strain DSM 14684 / CCUG 47730 / CIP 108061 / JCM 11494 / NBRC 100937 / ID131577)</name>
    <dbReference type="NCBI Taxonomy" id="469383"/>
    <lineage>
        <taxon>Bacteria</taxon>
        <taxon>Bacillati</taxon>
        <taxon>Actinomycetota</taxon>
        <taxon>Thermoleophilia</taxon>
        <taxon>Solirubrobacterales</taxon>
        <taxon>Conexibacteraceae</taxon>
        <taxon>Conexibacter</taxon>
    </lineage>
</organism>
<dbReference type="HOGENOM" id="CLU_035301_1_2_11"/>
<gene>
    <name evidence="2" type="ordered locus">Cwoe_2152</name>
</gene>
<dbReference type="SUPFAM" id="SSF56801">
    <property type="entry name" value="Acetyl-CoA synthetase-like"/>
    <property type="match status" value="1"/>
</dbReference>